<dbReference type="AlphaFoldDB" id="A0A0K2GID0"/>
<reference evidence="2 3" key="1">
    <citation type="journal article" date="2015" name="Proc. Natl. Acad. Sci. U.S.A.">
        <title>Expanded metabolic versatility of ubiquitous nitrite-oxidizing bacteria from the genus Nitrospira.</title>
        <authorList>
            <person name="Koch H."/>
            <person name="Lucker S."/>
            <person name="Albertsen M."/>
            <person name="Kitzinger K."/>
            <person name="Herbold C."/>
            <person name="Spieck E."/>
            <person name="Nielsen P.H."/>
            <person name="Wagner M."/>
            <person name="Daims H."/>
        </authorList>
    </citation>
    <scope>NUCLEOTIDE SEQUENCE [LARGE SCALE GENOMIC DNA]</scope>
    <source>
        <strain evidence="2 3">NSP M-1</strain>
    </source>
</reference>
<feature type="chain" id="PRO_5005477013" evidence="1">
    <location>
        <begin position="22"/>
        <end position="180"/>
    </location>
</feature>
<evidence type="ECO:0000313" key="3">
    <source>
        <dbReference type="Proteomes" id="UP000069205"/>
    </source>
</evidence>
<dbReference type="PATRIC" id="fig|42253.5.peg.3934"/>
<protein>
    <submittedName>
        <fullName evidence="2">Uncharacterized protein</fullName>
    </submittedName>
</protein>
<feature type="signal peptide" evidence="1">
    <location>
        <begin position="1"/>
        <end position="21"/>
    </location>
</feature>
<dbReference type="RefSeq" id="WP_053381244.1">
    <property type="nucleotide sequence ID" value="NZ_CP011801.1"/>
</dbReference>
<dbReference type="Proteomes" id="UP000069205">
    <property type="component" value="Chromosome"/>
</dbReference>
<accession>A0A0K2GID0</accession>
<gene>
    <name evidence="2" type="ORF">NITMOv2_3988</name>
</gene>
<dbReference type="EMBL" id="CP011801">
    <property type="protein sequence ID" value="ALA60372.1"/>
    <property type="molecule type" value="Genomic_DNA"/>
</dbReference>
<keyword evidence="3" id="KW-1185">Reference proteome</keyword>
<organism evidence="2 3">
    <name type="scientific">Nitrospira moscoviensis</name>
    <dbReference type="NCBI Taxonomy" id="42253"/>
    <lineage>
        <taxon>Bacteria</taxon>
        <taxon>Pseudomonadati</taxon>
        <taxon>Nitrospirota</taxon>
        <taxon>Nitrospiria</taxon>
        <taxon>Nitrospirales</taxon>
        <taxon>Nitrospiraceae</taxon>
        <taxon>Nitrospira</taxon>
    </lineage>
</organism>
<evidence type="ECO:0000256" key="1">
    <source>
        <dbReference type="SAM" id="SignalP"/>
    </source>
</evidence>
<dbReference type="KEGG" id="nmv:NITMOv2_3988"/>
<keyword evidence="1" id="KW-0732">Signal</keyword>
<proteinExistence type="predicted"/>
<evidence type="ECO:0000313" key="2">
    <source>
        <dbReference type="EMBL" id="ALA60372.1"/>
    </source>
</evidence>
<name>A0A0K2GID0_NITMO</name>
<sequence>MAQGVWLLTGALILLPGAAQSIEFVADQLTNIDGRVHRASLYCRDDMWRVEHNDQRSVEVTIVRKDKGVMWLLLARVKQFATVLLDPASKPSCQQELGRITARVRIGTEVLDGHPTTVSLVTARKGDQDVVYYEWWAEDIHLPLRLARKDGSWIIEYKNVKLRQVSPLMFELPLHYRPIN</sequence>
<dbReference type="OrthoDB" id="9798841at2"/>